<name>A0ABR9UY09_9CHRO</name>
<protein>
    <recommendedName>
        <fullName evidence="3">SWIM-type domain-containing protein</fullName>
    </recommendedName>
</protein>
<sequence>MHFTQSSNFAIASTEINQYFSSQLPKNSVELKPLVAKKITVERVGFTRNASNTPYIVYLVGERRCCTFIKRKVLTSLIQKLVKLTHSITEAIRSLTVNSTRGLQIRTMSDAVCIEHHDVVKFLENYNTLALTSIAPTANCECQRDEICVHAIAQLFVTLGDRLPTFTFSAEAPIKPVRPLTNLRFARQLTNYSHKNDIQSLLQKSFW</sequence>
<proteinExistence type="predicted"/>
<dbReference type="RefSeq" id="WP_193934593.1">
    <property type="nucleotide sequence ID" value="NZ_CAWPMZ010000130.1"/>
</dbReference>
<dbReference type="EMBL" id="JADEWN010000081">
    <property type="protein sequence ID" value="MBE9193202.1"/>
    <property type="molecule type" value="Genomic_DNA"/>
</dbReference>
<reference evidence="1 2" key="1">
    <citation type="submission" date="2020-10" db="EMBL/GenBank/DDBJ databases">
        <authorList>
            <person name="Castelo-Branco R."/>
            <person name="Eusebio N."/>
            <person name="Adriana R."/>
            <person name="Vieira A."/>
            <person name="Brugerolle De Fraissinette N."/>
            <person name="Rezende De Castro R."/>
            <person name="Schneider M.P."/>
            <person name="Vasconcelos V."/>
            <person name="Leao P.N."/>
        </authorList>
    </citation>
    <scope>NUCLEOTIDE SEQUENCE [LARGE SCALE GENOMIC DNA]</scope>
    <source>
        <strain evidence="1 2">LEGE 06123</strain>
    </source>
</reference>
<evidence type="ECO:0008006" key="3">
    <source>
        <dbReference type="Google" id="ProtNLM"/>
    </source>
</evidence>
<keyword evidence="2" id="KW-1185">Reference proteome</keyword>
<gene>
    <name evidence="1" type="ORF">IQ230_23220</name>
</gene>
<dbReference type="Proteomes" id="UP000651156">
    <property type="component" value="Unassembled WGS sequence"/>
</dbReference>
<accession>A0ABR9UY09</accession>
<comment type="caution">
    <text evidence="1">The sequence shown here is derived from an EMBL/GenBank/DDBJ whole genome shotgun (WGS) entry which is preliminary data.</text>
</comment>
<evidence type="ECO:0000313" key="2">
    <source>
        <dbReference type="Proteomes" id="UP000651156"/>
    </source>
</evidence>
<organism evidence="1 2">
    <name type="scientific">Gloeocapsopsis crepidinum LEGE 06123</name>
    <dbReference type="NCBI Taxonomy" id="588587"/>
    <lineage>
        <taxon>Bacteria</taxon>
        <taxon>Bacillati</taxon>
        <taxon>Cyanobacteriota</taxon>
        <taxon>Cyanophyceae</taxon>
        <taxon>Oscillatoriophycideae</taxon>
        <taxon>Chroococcales</taxon>
        <taxon>Chroococcaceae</taxon>
        <taxon>Gloeocapsopsis</taxon>
    </lineage>
</organism>
<evidence type="ECO:0000313" key="1">
    <source>
        <dbReference type="EMBL" id="MBE9193202.1"/>
    </source>
</evidence>